<dbReference type="OrthoDB" id="663022at2"/>
<dbReference type="SUPFAM" id="SSF53335">
    <property type="entry name" value="S-adenosyl-L-methionine-dependent methyltransferases"/>
    <property type="match status" value="1"/>
</dbReference>
<dbReference type="Proteomes" id="UP000245379">
    <property type="component" value="Unassembled WGS sequence"/>
</dbReference>
<dbReference type="RefSeq" id="WP_109926956.1">
    <property type="nucleotide sequence ID" value="NZ_QGNZ01000004.1"/>
</dbReference>
<dbReference type="Pfam" id="PF05050">
    <property type="entry name" value="Methyltransf_21"/>
    <property type="match status" value="1"/>
</dbReference>
<dbReference type="PANTHER" id="PTHR34203:SF15">
    <property type="entry name" value="SLL1173 PROTEIN"/>
    <property type="match status" value="1"/>
</dbReference>
<organism evidence="2 3">
    <name type="scientific">Pedobacter yonginense</name>
    <dbReference type="NCBI Taxonomy" id="651869"/>
    <lineage>
        <taxon>Bacteria</taxon>
        <taxon>Pseudomonadati</taxon>
        <taxon>Bacteroidota</taxon>
        <taxon>Sphingobacteriia</taxon>
        <taxon>Sphingobacteriales</taxon>
        <taxon>Sphingobacteriaceae</taxon>
        <taxon>Pedobacter</taxon>
    </lineage>
</organism>
<evidence type="ECO:0000259" key="1">
    <source>
        <dbReference type="Pfam" id="PF05050"/>
    </source>
</evidence>
<feature type="domain" description="Methyltransferase FkbM" evidence="1">
    <location>
        <begin position="87"/>
        <end position="248"/>
    </location>
</feature>
<dbReference type="EMBL" id="QGNZ01000004">
    <property type="protein sequence ID" value="PWS26390.1"/>
    <property type="molecule type" value="Genomic_DNA"/>
</dbReference>
<reference evidence="2 3" key="1">
    <citation type="submission" date="2018-05" db="EMBL/GenBank/DDBJ databases">
        <title>Pedobacter paludis sp. nov., isolated from wetland soil.</title>
        <authorList>
            <person name="Zhang Y."/>
            <person name="Wang G."/>
        </authorList>
    </citation>
    <scope>NUCLEOTIDE SEQUENCE [LARGE SCALE GENOMIC DNA]</scope>
    <source>
        <strain evidence="2 3">KCTC22721</strain>
    </source>
</reference>
<dbReference type="InterPro" id="IPR029063">
    <property type="entry name" value="SAM-dependent_MTases_sf"/>
</dbReference>
<dbReference type="AlphaFoldDB" id="A0A317EHV7"/>
<dbReference type="InterPro" id="IPR006342">
    <property type="entry name" value="FkbM_mtfrase"/>
</dbReference>
<dbReference type="InterPro" id="IPR052514">
    <property type="entry name" value="SAM-dependent_MTase"/>
</dbReference>
<dbReference type="NCBIfam" id="TIGR01444">
    <property type="entry name" value="fkbM_fam"/>
    <property type="match status" value="1"/>
</dbReference>
<evidence type="ECO:0000313" key="2">
    <source>
        <dbReference type="EMBL" id="PWS26390.1"/>
    </source>
</evidence>
<accession>A0A317EHV7</accession>
<dbReference type="PANTHER" id="PTHR34203">
    <property type="entry name" value="METHYLTRANSFERASE, FKBM FAMILY PROTEIN"/>
    <property type="match status" value="1"/>
</dbReference>
<sequence length="287" mass="33755">MFKSLKNLYQNEYNKKHVFFAFCRFVGWKTIRLLGLNQVKYSLWGDRKILLDGRSFHSMWLMYNYIVDWEEFNLIQDYLKPADTVLDIGTNMGYYTVWISKFIGEKGEIHCFEPDASNFDKLKRNIQLNHLEKIARLNNTALSNMEGLVSFTQGLDGRNHINLNNSTQSIPVKAKKLDDYARENNIQHISYAKIDVEGFEFSVLQGAEQLLNEKRIDILQLEINITLENSNHDVHDILELLRQHDYRLCAYHVDRKSLHPISYTANRENYFAVHNLDFVNQRLSSNP</sequence>
<gene>
    <name evidence="2" type="ORF">DHW03_16550</name>
</gene>
<proteinExistence type="predicted"/>
<dbReference type="Gene3D" id="3.40.50.150">
    <property type="entry name" value="Vaccinia Virus protein VP39"/>
    <property type="match status" value="1"/>
</dbReference>
<protein>
    <recommendedName>
        <fullName evidence="1">Methyltransferase FkbM domain-containing protein</fullName>
    </recommendedName>
</protein>
<keyword evidence="3" id="KW-1185">Reference proteome</keyword>
<name>A0A317EHV7_9SPHI</name>
<evidence type="ECO:0000313" key="3">
    <source>
        <dbReference type="Proteomes" id="UP000245379"/>
    </source>
</evidence>
<comment type="caution">
    <text evidence="2">The sequence shown here is derived from an EMBL/GenBank/DDBJ whole genome shotgun (WGS) entry which is preliminary data.</text>
</comment>